<dbReference type="Gene3D" id="3.90.190.10">
    <property type="entry name" value="Protein tyrosine phosphatase superfamily"/>
    <property type="match status" value="2"/>
</dbReference>
<dbReference type="PROSITE" id="PS50054">
    <property type="entry name" value="TYR_PHOSPHATASE_DUAL"/>
    <property type="match status" value="1"/>
</dbReference>
<dbReference type="VEuPathDB" id="FungiDB:ACLA_014750"/>
<dbReference type="HOGENOM" id="CLU_003560_1_0_1"/>
<evidence type="ECO:0000256" key="3">
    <source>
        <dbReference type="SAM" id="MobiDB-lite"/>
    </source>
</evidence>
<sequence length="678" mass="76490">MATVLVQQQTLRHATPPPTNIASSLSINRNTSPVPNKHLPVCPPGTSSAASQNTAQSAKEDGKGQLVSLLYPPDAFARVSNSPPIYSINIVTLAAALEYWASQPLPDPNQVFPWLHGLHPENHLQLGFFTNRRRSLRRTPQCWRGITIVKVGGDMSTSRIKGAVAPDEILAPSGWDFLSIDPREGFSVRNFQIQTAKLATLSDIVVYGQDGVSRKQLLEVAERIATAQYRWRNKNDPDRLLPGFHTFILSNEFFEIERRCPRLVAINSQGQLTGQVVDFFQWERLEMCEMAKASEISKSVWQGPTPDYILRTTPGDSTGVEDFDILIETNDLAAVPGPRYLAKLNKQLDAGPLRLEFPSSGSLVVPSAETREIDDFVNTIRWIYYVANPEEPESPTDKDGDVAMIPLRRKSRKILIHCPDGYTETSLLVIAYLMFAEGLPAHEAWLRLHCDKKRNFFAYPSDVTFLGTLQTKLFQDSPATHTNNISSLPDPPWFRYCDGSLPSRILPYMYLGNLGHANNPEMLWALGIRRILSIGESVSWRDSDVAQMGAENLMHITQVQDNGIDPLTQEFDRCLEFIRKGKQDGAATLVHCRVGVSRSATICIAEVMASLNLSFPRAYCYVRARRLNVIIQPHLRFVYELLKWEEQQLQRRNKPIKRELEWTSVAREIALMNKPYLR</sequence>
<feature type="compositionally biased region" description="Polar residues" evidence="3">
    <location>
        <begin position="20"/>
        <end position="34"/>
    </location>
</feature>
<dbReference type="Pfam" id="PF00782">
    <property type="entry name" value="DSPc"/>
    <property type="match status" value="1"/>
</dbReference>
<protein>
    <submittedName>
        <fullName evidence="6">Pps1 dual specificty phosphatase</fullName>
    </submittedName>
</protein>
<dbReference type="STRING" id="344612.A1CBC0"/>
<dbReference type="CDD" id="cd14516">
    <property type="entry name" value="DSP_fungal_PPS1"/>
    <property type="match status" value="1"/>
</dbReference>
<dbReference type="OMA" id="NKPYSRQ"/>
<dbReference type="Proteomes" id="UP000006701">
    <property type="component" value="Unassembled WGS sequence"/>
</dbReference>
<feature type="compositionally biased region" description="Polar residues" evidence="3">
    <location>
        <begin position="1"/>
        <end position="12"/>
    </location>
</feature>
<evidence type="ECO:0000256" key="2">
    <source>
        <dbReference type="ARBA" id="ARBA00022912"/>
    </source>
</evidence>
<dbReference type="InterPro" id="IPR053239">
    <property type="entry name" value="Dual_spec_PTase"/>
</dbReference>
<dbReference type="SMART" id="SM00195">
    <property type="entry name" value="DSPc"/>
    <property type="match status" value="1"/>
</dbReference>
<dbReference type="InterPro" id="IPR000387">
    <property type="entry name" value="Tyr_Pase_dom"/>
</dbReference>
<dbReference type="eggNOG" id="KOG1716">
    <property type="taxonomic scope" value="Eukaryota"/>
</dbReference>
<dbReference type="InterPro" id="IPR016130">
    <property type="entry name" value="Tyr_Pase_AS"/>
</dbReference>
<dbReference type="InterPro" id="IPR000340">
    <property type="entry name" value="Dual-sp_phosphatase_cat-dom"/>
</dbReference>
<dbReference type="AlphaFoldDB" id="A1CBC0"/>
<evidence type="ECO:0000256" key="1">
    <source>
        <dbReference type="ARBA" id="ARBA00022801"/>
    </source>
</evidence>
<dbReference type="GO" id="GO:0033260">
    <property type="term" value="P:nuclear DNA replication"/>
    <property type="evidence" value="ECO:0007669"/>
    <property type="project" value="InterPro"/>
</dbReference>
<name>A1CBC0_ASPCL</name>
<dbReference type="InterPro" id="IPR047949">
    <property type="entry name" value="PPS1_DSP"/>
</dbReference>
<dbReference type="InterPro" id="IPR029021">
    <property type="entry name" value="Prot-tyrosine_phosphatase-like"/>
</dbReference>
<keyword evidence="2" id="KW-0904">Protein phosphatase</keyword>
<dbReference type="SUPFAM" id="SSF52799">
    <property type="entry name" value="(Phosphotyrosine protein) phosphatases II"/>
    <property type="match status" value="2"/>
</dbReference>
<reference evidence="6 7" key="1">
    <citation type="journal article" date="2008" name="PLoS Genet.">
        <title>Genomic islands in the pathogenic filamentous fungus Aspergillus fumigatus.</title>
        <authorList>
            <person name="Fedorova N.D."/>
            <person name="Khaldi N."/>
            <person name="Joardar V.S."/>
            <person name="Maiti R."/>
            <person name="Amedeo P."/>
            <person name="Anderson M.J."/>
            <person name="Crabtree J."/>
            <person name="Silva J.C."/>
            <person name="Badger J.H."/>
            <person name="Albarraq A."/>
            <person name="Angiuoli S."/>
            <person name="Bussey H."/>
            <person name="Bowyer P."/>
            <person name="Cotty P.J."/>
            <person name="Dyer P.S."/>
            <person name="Egan A."/>
            <person name="Galens K."/>
            <person name="Fraser-Liggett C.M."/>
            <person name="Haas B.J."/>
            <person name="Inman J.M."/>
            <person name="Kent R."/>
            <person name="Lemieux S."/>
            <person name="Malavazi I."/>
            <person name="Orvis J."/>
            <person name="Roemer T."/>
            <person name="Ronning C.M."/>
            <person name="Sundaram J.P."/>
            <person name="Sutton G."/>
            <person name="Turner G."/>
            <person name="Venter J.C."/>
            <person name="White O.R."/>
            <person name="Whitty B.R."/>
            <person name="Youngman P."/>
            <person name="Wolfe K.H."/>
            <person name="Goldman G.H."/>
            <person name="Wortman J.R."/>
            <person name="Jiang B."/>
            <person name="Denning D.W."/>
            <person name="Nierman W.C."/>
        </authorList>
    </citation>
    <scope>NUCLEOTIDE SEQUENCE [LARGE SCALE GENOMIC DNA]</scope>
    <source>
        <strain evidence="7">ATCC 1007 / CBS 513.65 / DSM 816 / NCTC 3887 / NRRL 1</strain>
    </source>
</reference>
<dbReference type="RefSeq" id="XP_001274464.1">
    <property type="nucleotide sequence ID" value="XM_001274463.1"/>
</dbReference>
<evidence type="ECO:0000259" key="4">
    <source>
        <dbReference type="PROSITE" id="PS50054"/>
    </source>
</evidence>
<dbReference type="FunFam" id="3.90.190.10:FF:000095">
    <property type="entry name" value="Unplaced genomic scaffold supercont1.9, whole genome shotgun sequence"/>
    <property type="match status" value="1"/>
</dbReference>
<feature type="compositionally biased region" description="Low complexity" evidence="3">
    <location>
        <begin position="46"/>
        <end position="57"/>
    </location>
</feature>
<dbReference type="OrthoDB" id="273181at2759"/>
<dbReference type="InterPro" id="IPR003595">
    <property type="entry name" value="Tyr_Pase_cat"/>
</dbReference>
<evidence type="ECO:0000313" key="7">
    <source>
        <dbReference type="Proteomes" id="UP000006701"/>
    </source>
</evidence>
<feature type="region of interest" description="Disordered" evidence="3">
    <location>
        <begin position="1"/>
        <end position="61"/>
    </location>
</feature>
<evidence type="ECO:0000259" key="5">
    <source>
        <dbReference type="PROSITE" id="PS50056"/>
    </source>
</evidence>
<gene>
    <name evidence="6" type="ORF">ACLA_014750</name>
</gene>
<dbReference type="EMBL" id="DS027049">
    <property type="protein sequence ID" value="EAW13038.1"/>
    <property type="molecule type" value="Genomic_DNA"/>
</dbReference>
<feature type="domain" description="Tyrosine specific protein phosphatases" evidence="5">
    <location>
        <begin position="569"/>
        <end position="637"/>
    </location>
</feature>
<dbReference type="GO" id="GO:0008138">
    <property type="term" value="F:protein tyrosine/serine/threonine phosphatase activity"/>
    <property type="evidence" value="ECO:0007669"/>
    <property type="project" value="InterPro"/>
</dbReference>
<dbReference type="GeneID" id="4706319"/>
<feature type="domain" description="Tyrosine-protein phosphatase" evidence="4">
    <location>
        <begin position="501"/>
        <end position="650"/>
    </location>
</feature>
<accession>A1CBC0</accession>
<dbReference type="SMART" id="SM00404">
    <property type="entry name" value="PTPc_motif"/>
    <property type="match status" value="1"/>
</dbReference>
<dbReference type="PROSITE" id="PS50056">
    <property type="entry name" value="TYR_PHOSPHATASE_2"/>
    <property type="match status" value="1"/>
</dbReference>
<dbReference type="PROSITE" id="PS00383">
    <property type="entry name" value="TYR_PHOSPHATASE_1"/>
    <property type="match status" value="1"/>
</dbReference>
<evidence type="ECO:0000313" key="6">
    <source>
        <dbReference type="EMBL" id="EAW13038.1"/>
    </source>
</evidence>
<dbReference type="GO" id="GO:0005634">
    <property type="term" value="C:nucleus"/>
    <property type="evidence" value="ECO:0007669"/>
    <property type="project" value="GOC"/>
</dbReference>
<dbReference type="PANTHER" id="PTHR47550">
    <property type="entry name" value="DUAL SPECIFICITY PROTEIN PHOSPHATASE PPS1"/>
    <property type="match status" value="1"/>
</dbReference>
<proteinExistence type="predicted"/>
<dbReference type="PANTHER" id="PTHR47550:SF1">
    <property type="entry name" value="DUAL SPECIFICITY PROTEIN PHOSPHATASE PPS1"/>
    <property type="match status" value="1"/>
</dbReference>
<dbReference type="KEGG" id="act:ACLA_014750"/>
<keyword evidence="7" id="KW-1185">Reference proteome</keyword>
<dbReference type="InterPro" id="IPR020422">
    <property type="entry name" value="TYR_PHOSPHATASE_DUAL_dom"/>
</dbReference>
<keyword evidence="1" id="KW-0378">Hydrolase</keyword>
<dbReference type="FunFam" id="3.90.190.10:FF:000202">
    <property type="entry name" value="Protein tyrosine phosphatase Pps1, putative"/>
    <property type="match status" value="1"/>
</dbReference>
<organism evidence="6 7">
    <name type="scientific">Aspergillus clavatus (strain ATCC 1007 / CBS 513.65 / DSM 816 / NCTC 3887 / NRRL 1 / QM 1276 / 107)</name>
    <dbReference type="NCBI Taxonomy" id="344612"/>
    <lineage>
        <taxon>Eukaryota</taxon>
        <taxon>Fungi</taxon>
        <taxon>Dikarya</taxon>
        <taxon>Ascomycota</taxon>
        <taxon>Pezizomycotina</taxon>
        <taxon>Eurotiomycetes</taxon>
        <taxon>Eurotiomycetidae</taxon>
        <taxon>Eurotiales</taxon>
        <taxon>Aspergillaceae</taxon>
        <taxon>Aspergillus</taxon>
        <taxon>Aspergillus subgen. Fumigati</taxon>
    </lineage>
</organism>